<dbReference type="PANTHER" id="PTHR43169:SF2">
    <property type="entry name" value="NAD_GMP SYNTHASE DOMAIN-CONTAINING PROTEIN"/>
    <property type="match status" value="1"/>
</dbReference>
<sequence length="251" mass="28046">MTLQDFFQSTSHGAIAYSGGVDSSLLVWAAAQYGRDWRAYYVRTVFQPEFELLDAKKIAAECGIPLTILEGDILQFPEIRTNPADRCYHCKHRLFSAIGQQAAVDGCSLLIDGTNASDDEGDRPGMRALRELRVRSPLRECGLTKGDVRQLCREVHLSVWNKPAYACLATRIPTGTPITREALWSIEQGENLLSSLGFQNFRIRLHGGAAVLQVQEDQFSYACENRETILARLSPVFSLVTLDLVPRRRGE</sequence>
<name>A0A810QG49_9FIRM</name>
<dbReference type="PANTHER" id="PTHR43169">
    <property type="entry name" value="EXSB FAMILY PROTEIN"/>
    <property type="match status" value="1"/>
</dbReference>
<reference evidence="2" key="1">
    <citation type="submission" date="2020-09" db="EMBL/GenBank/DDBJ databases">
        <title>New species isolated from human feces.</title>
        <authorList>
            <person name="Kitahara M."/>
            <person name="Shigeno Y."/>
            <person name="Shime M."/>
            <person name="Matsumoto Y."/>
            <person name="Nakamura S."/>
            <person name="Motooka D."/>
            <person name="Fukuoka S."/>
            <person name="Nishikawa H."/>
            <person name="Benno Y."/>
        </authorList>
    </citation>
    <scope>NUCLEOTIDE SEQUENCE</scope>
    <source>
        <strain evidence="2">MM59</strain>
    </source>
</reference>
<accession>A0A810QG49</accession>
<dbReference type="SUPFAM" id="SSF52402">
    <property type="entry name" value="Adenine nucleotide alpha hydrolases-like"/>
    <property type="match status" value="1"/>
</dbReference>
<protein>
    <submittedName>
        <fullName evidence="2">Adenine nucleotide alpha hydrolase</fullName>
    </submittedName>
</protein>
<dbReference type="InterPro" id="IPR052188">
    <property type="entry name" value="Ni-pincer_cofactor_biosynth"/>
</dbReference>
<dbReference type="KEGG" id="pfaa:MM59RIKEN_21350"/>
<dbReference type="InterPro" id="IPR014729">
    <property type="entry name" value="Rossmann-like_a/b/a_fold"/>
</dbReference>
<dbReference type="GO" id="GO:0016787">
    <property type="term" value="F:hydrolase activity"/>
    <property type="evidence" value="ECO:0007669"/>
    <property type="project" value="UniProtKB-KW"/>
</dbReference>
<evidence type="ECO:0000313" key="2">
    <source>
        <dbReference type="EMBL" id="BCK84816.1"/>
    </source>
</evidence>
<dbReference type="InterPro" id="IPR005232">
    <property type="entry name" value="LarE"/>
</dbReference>
<dbReference type="EMBL" id="AP023420">
    <property type="protein sequence ID" value="BCK84816.1"/>
    <property type="molecule type" value="Genomic_DNA"/>
</dbReference>
<dbReference type="PIRSF" id="PIRSF006661">
    <property type="entry name" value="PP-lp_UCP006661"/>
    <property type="match status" value="1"/>
</dbReference>
<dbReference type="AlphaFoldDB" id="A0A810QG49"/>
<keyword evidence="2" id="KW-0378">Hydrolase</keyword>
<dbReference type="Proteomes" id="UP000679848">
    <property type="component" value="Chromosome"/>
</dbReference>
<evidence type="ECO:0000256" key="1">
    <source>
        <dbReference type="PIRSR" id="PIRSR006661-1"/>
    </source>
</evidence>
<gene>
    <name evidence="2" type="ORF">MM59RIKEN_21350</name>
</gene>
<evidence type="ECO:0000313" key="3">
    <source>
        <dbReference type="Proteomes" id="UP000679848"/>
    </source>
</evidence>
<dbReference type="GO" id="GO:0016783">
    <property type="term" value="F:sulfurtransferase activity"/>
    <property type="evidence" value="ECO:0007669"/>
    <property type="project" value="InterPro"/>
</dbReference>
<dbReference type="RefSeq" id="WP_187029632.1">
    <property type="nucleotide sequence ID" value="NZ_AP023420.1"/>
</dbReference>
<organism evidence="2 3">
    <name type="scientific">Pusillibacter faecalis</name>
    <dbReference type="NCBI Taxonomy" id="2714358"/>
    <lineage>
        <taxon>Bacteria</taxon>
        <taxon>Bacillati</taxon>
        <taxon>Bacillota</taxon>
        <taxon>Clostridia</taxon>
        <taxon>Eubacteriales</taxon>
        <taxon>Oscillospiraceae</taxon>
        <taxon>Pusillibacter</taxon>
    </lineage>
</organism>
<dbReference type="NCBIfam" id="TIGR00268">
    <property type="entry name" value="ATP-dependent sacrificial sulfur transferase LarE"/>
    <property type="match status" value="1"/>
</dbReference>
<keyword evidence="3" id="KW-1185">Reference proteome</keyword>
<proteinExistence type="predicted"/>
<dbReference type="Gene3D" id="3.40.50.620">
    <property type="entry name" value="HUPs"/>
    <property type="match status" value="1"/>
</dbReference>
<feature type="active site" description="Nucleophile and sulfur donor" evidence="1">
    <location>
        <position position="167"/>
    </location>
</feature>
<dbReference type="CDD" id="cd01990">
    <property type="entry name" value="LarE-like"/>
    <property type="match status" value="1"/>
</dbReference>